<feature type="domain" description="ParB-like N-terminal" evidence="2">
    <location>
        <begin position="49"/>
        <end position="133"/>
    </location>
</feature>
<dbReference type="AlphaFoldDB" id="A0A386ZJD4"/>
<gene>
    <name evidence="3" type="ORF">D7D52_33870</name>
</gene>
<dbReference type="RefSeq" id="WP_120742986.1">
    <property type="nucleotide sequence ID" value="NZ_CP032568.1"/>
</dbReference>
<evidence type="ECO:0000256" key="1">
    <source>
        <dbReference type="SAM" id="MobiDB-lite"/>
    </source>
</evidence>
<organism evidence="3 4">
    <name type="scientific">Nocardia yunnanensis</name>
    <dbReference type="NCBI Taxonomy" id="2382165"/>
    <lineage>
        <taxon>Bacteria</taxon>
        <taxon>Bacillati</taxon>
        <taxon>Actinomycetota</taxon>
        <taxon>Actinomycetes</taxon>
        <taxon>Mycobacteriales</taxon>
        <taxon>Nocardiaceae</taxon>
        <taxon>Nocardia</taxon>
    </lineage>
</organism>
<keyword evidence="4" id="KW-1185">Reference proteome</keyword>
<dbReference type="SUPFAM" id="SSF110849">
    <property type="entry name" value="ParB/Sulfiredoxin"/>
    <property type="match status" value="1"/>
</dbReference>
<proteinExistence type="predicted"/>
<feature type="region of interest" description="Disordered" evidence="1">
    <location>
        <begin position="222"/>
        <end position="266"/>
    </location>
</feature>
<evidence type="ECO:0000313" key="4">
    <source>
        <dbReference type="Proteomes" id="UP000267164"/>
    </source>
</evidence>
<dbReference type="SMART" id="SM00470">
    <property type="entry name" value="ParB"/>
    <property type="match status" value="1"/>
</dbReference>
<dbReference type="Gene3D" id="3.90.1530.10">
    <property type="entry name" value="Conserved hypothetical protein from pyrococcus furiosus pfu- 392566-001, ParB domain"/>
    <property type="match status" value="1"/>
</dbReference>
<protein>
    <recommendedName>
        <fullName evidence="2">ParB-like N-terminal domain-containing protein</fullName>
    </recommendedName>
</protein>
<dbReference type="InterPro" id="IPR003115">
    <property type="entry name" value="ParB_N"/>
</dbReference>
<dbReference type="Proteomes" id="UP000267164">
    <property type="component" value="Chromosome"/>
</dbReference>
<dbReference type="EMBL" id="CP032568">
    <property type="protein sequence ID" value="AYF77982.1"/>
    <property type="molecule type" value="Genomic_DNA"/>
</dbReference>
<sequence>MFDSKPWNVRGRRLVRTLLRRFAHRLLRPGEIAVRHHVVAAELAGSEIVRIPLDRLHIESLVRISGENPRHIDALAQVAGALPPIVVHRPSMTVIDGAHRVRAAQAAGAQWIDAMYFDGDEGEALLLAIRLNRRHGLPLSAADRKAAAKRALSLFPEWSNRMLGEMIGLPERTIAGIRRQPHVIGRVHWGRERRTEQRHAGQYCGESTDSVTRQAIRTDHSSAVPHAHAPTQSAHLSTSVAHSPAAQSASAAGHAPNSAAQHTSSTVAAGDPTLWADLLHTLPPQSAALLADFARRQADNWAALADAAARRADVIAETSAA</sequence>
<feature type="compositionally biased region" description="Low complexity" evidence="1">
    <location>
        <begin position="239"/>
        <end position="260"/>
    </location>
</feature>
<evidence type="ECO:0000313" key="3">
    <source>
        <dbReference type="EMBL" id="AYF77982.1"/>
    </source>
</evidence>
<dbReference type="InterPro" id="IPR036086">
    <property type="entry name" value="ParB/Sulfiredoxin_sf"/>
</dbReference>
<name>A0A386ZJD4_9NOCA</name>
<dbReference type="KEGG" id="nyu:D7D52_33870"/>
<dbReference type="OrthoDB" id="3701787at2"/>
<accession>A0A386ZJD4</accession>
<reference evidence="3 4" key="1">
    <citation type="submission" date="2018-09" db="EMBL/GenBank/DDBJ databases">
        <title>Nocardia yunnanensis sp. nov., an actinomycete isolated from a soil sample.</title>
        <authorList>
            <person name="Zhang J."/>
        </authorList>
    </citation>
    <scope>NUCLEOTIDE SEQUENCE [LARGE SCALE GENOMIC DNA]</scope>
    <source>
        <strain evidence="3 4">CFHS0054</strain>
    </source>
</reference>
<evidence type="ECO:0000259" key="2">
    <source>
        <dbReference type="SMART" id="SM00470"/>
    </source>
</evidence>